<dbReference type="NCBIfam" id="TIGR00254">
    <property type="entry name" value="GGDEF"/>
    <property type="match status" value="1"/>
</dbReference>
<feature type="transmembrane region" description="Helical" evidence="2">
    <location>
        <begin position="282"/>
        <end position="299"/>
    </location>
</feature>
<evidence type="ECO:0000313" key="5">
    <source>
        <dbReference type="EMBL" id="RVU35619.1"/>
    </source>
</evidence>
<dbReference type="CDD" id="cd01948">
    <property type="entry name" value="EAL"/>
    <property type="match status" value="1"/>
</dbReference>
<accession>A0A437QMH2</accession>
<evidence type="ECO:0000313" key="6">
    <source>
        <dbReference type="Proteomes" id="UP000283077"/>
    </source>
</evidence>
<dbReference type="PROSITE" id="PS50887">
    <property type="entry name" value="GGDEF"/>
    <property type="match status" value="1"/>
</dbReference>
<dbReference type="RefSeq" id="WP_127699812.1">
    <property type="nucleotide sequence ID" value="NZ_SACS01000014.1"/>
</dbReference>
<dbReference type="OrthoDB" id="8553030at2"/>
<protein>
    <submittedName>
        <fullName evidence="5">EAL domain-containing protein</fullName>
    </submittedName>
</protein>
<sequence>MRPFLSLPWKILGITLGALLLMSILLTSFTLVKMEQDFRLQQDKQLLLRQQQFNHLNLLLENQLRSWLESFTDLVELRSQPNFNTFAKALANHYDAIAVHLNVESIWLLDANLNSLYASTEQIPPSVLDVARQVMTEQQPQSAIFCASQCTKLILVPVQNANGDIAVVALSTTLLDILSSLKQGIGSEVAIVRIDSADNSPLRQFELLSLSNPELMRPVFRALSNQPSLQEARSQGIDVELAEQHYLISLLPLLAQNRSYYLALVDDTSKFVKAQAAYQRQIILFACGCFVLLAVLIYFSTLRLSRRLLALAQHLPLLAQRQFRQFRQHSAYDPMLFQDELDVLTQAAYQLSVELEQLHQQIEVNTQELENIAMFDLLTGLPNRNMLQFQLKKCLAGLERQKGSIAVLFLDLDDFKKINDSKGHAAGDQLLVEVAQRLRACIRSADIACRFGGDEFVVVLTQSNELDYPYQVADRIFDAFKQPISLGAQLFYISTSIGMTTTEQHDVSPDELVRQADMAMYEAKDRGGNVALLYDQEMYQRLAQRLVLESEIKDAIKFKQFSLSLQPQIELSTGRLAGFEALLRWQHPVRGTVTPDEFIGILENSPQMIELGYWVFQRSFQLAKELIGKGYPDIRISINLSAEQFLDPALPALLELWLDDLGLSAQHFELELTERTLVQNIDITLSAMRQLKAQGFYFSIDDFGTGYSSLSYLKQMPVDIIKIDKSFIFGMLENDADYQIIISTIAMVQKLELKVVAEGVENRAQLQLLKQHRCDFGQGYYFARPLNEAQLAEFLEHKVPNGYLMLT</sequence>
<feature type="domain" description="GGDEF" evidence="4">
    <location>
        <begin position="403"/>
        <end position="536"/>
    </location>
</feature>
<dbReference type="Gene3D" id="3.30.70.270">
    <property type="match status" value="1"/>
</dbReference>
<dbReference type="Pfam" id="PF00563">
    <property type="entry name" value="EAL"/>
    <property type="match status" value="1"/>
</dbReference>
<dbReference type="PANTHER" id="PTHR44757:SF2">
    <property type="entry name" value="BIOFILM ARCHITECTURE MAINTENANCE PROTEIN MBAA"/>
    <property type="match status" value="1"/>
</dbReference>
<evidence type="ECO:0000259" key="4">
    <source>
        <dbReference type="PROSITE" id="PS50887"/>
    </source>
</evidence>
<dbReference type="SMART" id="SM00052">
    <property type="entry name" value="EAL"/>
    <property type="match status" value="1"/>
</dbReference>
<feature type="domain" description="EAL" evidence="3">
    <location>
        <begin position="545"/>
        <end position="799"/>
    </location>
</feature>
<dbReference type="SUPFAM" id="SSF55073">
    <property type="entry name" value="Nucleotide cyclase"/>
    <property type="match status" value="1"/>
</dbReference>
<dbReference type="PROSITE" id="PS50883">
    <property type="entry name" value="EAL"/>
    <property type="match status" value="1"/>
</dbReference>
<dbReference type="EMBL" id="SACS01000014">
    <property type="protein sequence ID" value="RVU35619.1"/>
    <property type="molecule type" value="Genomic_DNA"/>
</dbReference>
<dbReference type="Gene3D" id="6.10.340.10">
    <property type="match status" value="1"/>
</dbReference>
<proteinExistence type="predicted"/>
<evidence type="ECO:0000259" key="3">
    <source>
        <dbReference type="PROSITE" id="PS50883"/>
    </source>
</evidence>
<dbReference type="FunFam" id="3.30.70.270:FF:000001">
    <property type="entry name" value="Diguanylate cyclase domain protein"/>
    <property type="match status" value="1"/>
</dbReference>
<reference evidence="5 6" key="1">
    <citation type="submission" date="2019-01" db="EMBL/GenBank/DDBJ databases">
        <authorList>
            <person name="Chen W.-M."/>
        </authorList>
    </citation>
    <scope>NUCLEOTIDE SEQUENCE [LARGE SCALE GENOMIC DNA]</scope>
    <source>
        <strain evidence="5 6">KYPC3</strain>
    </source>
</reference>
<dbReference type="InterPro" id="IPR000160">
    <property type="entry name" value="GGDEF_dom"/>
</dbReference>
<dbReference type="Pfam" id="PF00990">
    <property type="entry name" value="GGDEF"/>
    <property type="match status" value="1"/>
</dbReference>
<keyword evidence="2" id="KW-1133">Transmembrane helix</keyword>
<comment type="caution">
    <text evidence="5">The sequence shown here is derived from an EMBL/GenBank/DDBJ whole genome shotgun (WGS) entry which is preliminary data.</text>
</comment>
<evidence type="ECO:0000256" key="2">
    <source>
        <dbReference type="SAM" id="Phobius"/>
    </source>
</evidence>
<dbReference type="PANTHER" id="PTHR44757">
    <property type="entry name" value="DIGUANYLATE CYCLASE DGCP"/>
    <property type="match status" value="1"/>
</dbReference>
<dbReference type="GO" id="GO:0003824">
    <property type="term" value="F:catalytic activity"/>
    <property type="evidence" value="ECO:0007669"/>
    <property type="project" value="UniProtKB-ARBA"/>
</dbReference>
<comment type="cofactor">
    <cofactor evidence="1">
        <name>Mg(2+)</name>
        <dbReference type="ChEBI" id="CHEBI:18420"/>
    </cofactor>
</comment>
<gene>
    <name evidence="5" type="ORF">EOE67_13580</name>
</gene>
<dbReference type="InterPro" id="IPR029787">
    <property type="entry name" value="Nucleotide_cyclase"/>
</dbReference>
<dbReference type="Proteomes" id="UP000283077">
    <property type="component" value="Unassembled WGS sequence"/>
</dbReference>
<organism evidence="5 6">
    <name type="scientific">Rheinheimera riviphila</name>
    <dbReference type="NCBI Taxonomy" id="1834037"/>
    <lineage>
        <taxon>Bacteria</taxon>
        <taxon>Pseudomonadati</taxon>
        <taxon>Pseudomonadota</taxon>
        <taxon>Gammaproteobacteria</taxon>
        <taxon>Chromatiales</taxon>
        <taxon>Chromatiaceae</taxon>
        <taxon>Rheinheimera</taxon>
    </lineage>
</organism>
<dbReference type="InterPro" id="IPR001633">
    <property type="entry name" value="EAL_dom"/>
</dbReference>
<dbReference type="SUPFAM" id="SSF141868">
    <property type="entry name" value="EAL domain-like"/>
    <property type="match status" value="1"/>
</dbReference>
<dbReference type="CDD" id="cd01949">
    <property type="entry name" value="GGDEF"/>
    <property type="match status" value="1"/>
</dbReference>
<feature type="transmembrane region" description="Helical" evidence="2">
    <location>
        <begin position="12"/>
        <end position="32"/>
    </location>
</feature>
<keyword evidence="2" id="KW-0472">Membrane</keyword>
<dbReference type="SMART" id="SM00267">
    <property type="entry name" value="GGDEF"/>
    <property type="match status" value="1"/>
</dbReference>
<dbReference type="InterPro" id="IPR052155">
    <property type="entry name" value="Biofilm_reg_signaling"/>
</dbReference>
<evidence type="ECO:0000256" key="1">
    <source>
        <dbReference type="ARBA" id="ARBA00001946"/>
    </source>
</evidence>
<dbReference type="InterPro" id="IPR035919">
    <property type="entry name" value="EAL_sf"/>
</dbReference>
<dbReference type="InterPro" id="IPR029150">
    <property type="entry name" value="dCache_3"/>
</dbReference>
<dbReference type="InterPro" id="IPR043128">
    <property type="entry name" value="Rev_trsase/Diguanyl_cyclase"/>
</dbReference>
<dbReference type="Pfam" id="PF14827">
    <property type="entry name" value="dCache_3"/>
    <property type="match status" value="1"/>
</dbReference>
<keyword evidence="2" id="KW-0812">Transmembrane</keyword>
<name>A0A437QMH2_9GAMM</name>
<dbReference type="Gene3D" id="3.20.20.450">
    <property type="entry name" value="EAL domain"/>
    <property type="match status" value="1"/>
</dbReference>
<dbReference type="AlphaFoldDB" id="A0A437QMH2"/>
<keyword evidence="6" id="KW-1185">Reference proteome</keyword>